<accession>A0ABR4WV88</accession>
<protein>
    <submittedName>
        <fullName evidence="2">Uncharacterized protein</fullName>
    </submittedName>
</protein>
<dbReference type="EMBL" id="JOKD01000014">
    <property type="protein sequence ID" value="KGE78646.1"/>
    <property type="molecule type" value="Genomic_DNA"/>
</dbReference>
<reference evidence="2 3" key="1">
    <citation type="submission" date="2014-06" db="EMBL/GenBank/DDBJ databases">
        <title>Draft genome sequence of an extremely salt tolerant bacteria Halomonas salina/CIFRI 1.</title>
        <authorList>
            <person name="Behera B.D."/>
            <person name="Meena D.K."/>
            <person name="Das P."/>
            <person name="Maharana J."/>
            <person name="Paria P."/>
            <person name="Sharma A.P."/>
            <person name="Shamsudheen K.V."/>
            <person name="Rijit J."/>
            <person name="Dixit V."/>
            <person name="Verma A."/>
            <person name="Scaria V."/>
            <person name="Sivasubbu S."/>
        </authorList>
    </citation>
    <scope>NUCLEOTIDE SEQUENCE [LARGE SCALE GENOMIC DNA]</scope>
    <source>
        <strain evidence="2 3">CIFRI 1</strain>
    </source>
</reference>
<comment type="caution">
    <text evidence="2">The sequence shown here is derived from an EMBL/GenBank/DDBJ whole genome shotgun (WGS) entry which is preliminary data.</text>
</comment>
<sequence>MGESRWRGCRRGISLLVASVSLAVASASPAATSPSGILSAGTHDIYYRGEVLPDEGMAELRGGFRLAGMDLNFGAKLTTAINERVRYITQVAFDNAGARVLSGTLEQSGTEPVTQVGGPGGVDAASIGGKIDLTGLSDFSGVLMSDGKGGMTAALHNITRDAIVSSLSTTASGQSISNEIDVSVQVMNIGEMRSSRQRGAILNSLQGILPR</sequence>
<evidence type="ECO:0000313" key="3">
    <source>
        <dbReference type="Proteomes" id="UP000029721"/>
    </source>
</evidence>
<dbReference type="Proteomes" id="UP000029721">
    <property type="component" value="Unassembled WGS sequence"/>
</dbReference>
<name>A0ABR4WV88_9GAMM</name>
<evidence type="ECO:0000256" key="1">
    <source>
        <dbReference type="SAM" id="SignalP"/>
    </source>
</evidence>
<evidence type="ECO:0000313" key="2">
    <source>
        <dbReference type="EMBL" id="KGE78646.1"/>
    </source>
</evidence>
<gene>
    <name evidence="2" type="ORF">FP66_02645</name>
</gene>
<keyword evidence="1" id="KW-0732">Signal</keyword>
<feature type="chain" id="PRO_5045990645" evidence="1">
    <location>
        <begin position="31"/>
        <end position="211"/>
    </location>
</feature>
<feature type="signal peptide" evidence="1">
    <location>
        <begin position="1"/>
        <end position="30"/>
    </location>
</feature>
<proteinExistence type="predicted"/>
<organism evidence="2 3">
    <name type="scientific">Halomonas salina</name>
    <dbReference type="NCBI Taxonomy" id="42565"/>
    <lineage>
        <taxon>Bacteria</taxon>
        <taxon>Pseudomonadati</taxon>
        <taxon>Pseudomonadota</taxon>
        <taxon>Gammaproteobacteria</taxon>
        <taxon>Oceanospirillales</taxon>
        <taxon>Halomonadaceae</taxon>
        <taxon>Halomonas</taxon>
    </lineage>
</organism>
<keyword evidence="3" id="KW-1185">Reference proteome</keyword>